<proteinExistence type="predicted"/>
<sequence length="72" mass="8149">MYTRENQFNVGDIVRLKSGGPDMTVQSVEKSSTGLAIDAPREFNGYYICQWFAGKKLEKGRFPEESLESVNK</sequence>
<dbReference type="RefSeq" id="WP_160448321.1">
    <property type="nucleotide sequence ID" value="NZ_CP121769.1"/>
</dbReference>
<reference evidence="1" key="1">
    <citation type="submission" date="2023-04" db="EMBL/GenBank/DDBJ databases">
        <title>Molecular characterization of the Integrative and Conjugative elements harboring multidrug-resistance gene from Glaesserella (Haemophilus) parasuis.</title>
        <authorList>
            <person name="Che Y."/>
            <person name="Zhou L."/>
        </authorList>
    </citation>
    <scope>NUCLEOTIDE SEQUENCE</scope>
    <source>
        <strain evidence="1">Z44</strain>
    </source>
</reference>
<protein>
    <submittedName>
        <fullName evidence="1">YodC family protein</fullName>
    </submittedName>
</protein>
<name>A0AAJ6D9Q5_GLAPU</name>
<evidence type="ECO:0000313" key="2">
    <source>
        <dbReference type="Proteomes" id="UP001222296"/>
    </source>
</evidence>
<evidence type="ECO:0000313" key="1">
    <source>
        <dbReference type="EMBL" id="WGE09115.1"/>
    </source>
</evidence>
<gene>
    <name evidence="1" type="ORF">QBL01_07565</name>
</gene>
<organism evidence="1 2">
    <name type="scientific">Glaesserella parasuis</name>
    <name type="common">Haemophilus parasuis</name>
    <dbReference type="NCBI Taxonomy" id="738"/>
    <lineage>
        <taxon>Bacteria</taxon>
        <taxon>Pseudomonadati</taxon>
        <taxon>Pseudomonadota</taxon>
        <taxon>Gammaproteobacteria</taxon>
        <taxon>Pasteurellales</taxon>
        <taxon>Pasteurellaceae</taxon>
        <taxon>Glaesserella</taxon>
    </lineage>
</organism>
<accession>A0AAJ6D9Q5</accession>
<dbReference type="InterPro" id="IPR019226">
    <property type="entry name" value="DUF2158"/>
</dbReference>
<dbReference type="Proteomes" id="UP001222296">
    <property type="component" value="Chromosome"/>
</dbReference>
<dbReference type="EMBL" id="CP121769">
    <property type="protein sequence ID" value="WGE09115.1"/>
    <property type="molecule type" value="Genomic_DNA"/>
</dbReference>
<dbReference type="AlphaFoldDB" id="A0AAJ6D9Q5"/>
<dbReference type="Pfam" id="PF09926">
    <property type="entry name" value="DUF2158"/>
    <property type="match status" value="1"/>
</dbReference>